<dbReference type="PANTHER" id="PTHR23026:SF123">
    <property type="entry name" value="NAD(P)H NITROREDUCTASE RV3131-RELATED"/>
    <property type="match status" value="1"/>
</dbReference>
<dbReference type="Gene3D" id="3.40.109.10">
    <property type="entry name" value="NADH Oxidase"/>
    <property type="match status" value="1"/>
</dbReference>
<comment type="caution">
    <text evidence="2">The sequence shown here is derived from an EMBL/GenBank/DDBJ whole genome shotgun (WGS) entry which is preliminary data.</text>
</comment>
<dbReference type="EMBL" id="VFMN01000001">
    <property type="protein sequence ID" value="TQJ09032.1"/>
    <property type="molecule type" value="Genomic_DNA"/>
</dbReference>
<gene>
    <name evidence="2" type="ORF">FB458_2136</name>
</gene>
<dbReference type="InterPro" id="IPR000415">
    <property type="entry name" value="Nitroreductase-like"/>
</dbReference>
<dbReference type="NCBIfam" id="NF047509">
    <property type="entry name" value="Rv3131_FMN_oxido"/>
    <property type="match status" value="1"/>
</dbReference>
<accession>A0A542E135</accession>
<sequence>MPGTSSAVRVTSQLAHDVVDLARRAPSVHNTQPWTWRWDGRALELYADPSRALPLTDPEGRNLVLSCGAALHHARTALHALGRGVSVERFPEGPDAGPLARLELHPEPDGPALRSVRGTTPRETVSPAAAVDAILRRSTDRRRFTSWPVPAGRLLELASVAAIEGATATALLDVTERLRVELLVGRALDRQSGDRALALEQDAWVDHGPVDGVPAGAIPGPGDPTAGPRHRFSPSGDDGGQLVRHRDGLVVLSSPTDDPAGWLRAGEGLSALWLSATVGGLAVVPLSSVVEVEETRDRLRYDVLDGRTHPLVLLRVGWSAIGRDGLVRTPRRPVDEVLEDRSA</sequence>
<organism evidence="2 3">
    <name type="scientific">Lapillicoccus jejuensis</name>
    <dbReference type="NCBI Taxonomy" id="402171"/>
    <lineage>
        <taxon>Bacteria</taxon>
        <taxon>Bacillati</taxon>
        <taxon>Actinomycetota</taxon>
        <taxon>Actinomycetes</taxon>
        <taxon>Micrococcales</taxon>
        <taxon>Intrasporangiaceae</taxon>
        <taxon>Lapillicoccus</taxon>
    </lineage>
</organism>
<evidence type="ECO:0008006" key="4">
    <source>
        <dbReference type="Google" id="ProtNLM"/>
    </source>
</evidence>
<dbReference type="InterPro" id="IPR050627">
    <property type="entry name" value="Nitroreductase/BluB"/>
</dbReference>
<reference evidence="2 3" key="1">
    <citation type="submission" date="2019-06" db="EMBL/GenBank/DDBJ databases">
        <title>Sequencing the genomes of 1000 actinobacteria strains.</title>
        <authorList>
            <person name="Klenk H.-P."/>
        </authorList>
    </citation>
    <scope>NUCLEOTIDE SEQUENCE [LARGE SCALE GENOMIC DNA]</scope>
    <source>
        <strain evidence="2 3">DSM 18607</strain>
    </source>
</reference>
<dbReference type="GO" id="GO:0016491">
    <property type="term" value="F:oxidoreductase activity"/>
    <property type="evidence" value="ECO:0007669"/>
    <property type="project" value="InterPro"/>
</dbReference>
<dbReference type="SUPFAM" id="SSF55469">
    <property type="entry name" value="FMN-dependent nitroreductase-like"/>
    <property type="match status" value="2"/>
</dbReference>
<proteinExistence type="predicted"/>
<dbReference type="Proteomes" id="UP000317893">
    <property type="component" value="Unassembled WGS sequence"/>
</dbReference>
<keyword evidence="3" id="KW-1185">Reference proteome</keyword>
<evidence type="ECO:0000256" key="1">
    <source>
        <dbReference type="SAM" id="MobiDB-lite"/>
    </source>
</evidence>
<evidence type="ECO:0000313" key="2">
    <source>
        <dbReference type="EMBL" id="TQJ09032.1"/>
    </source>
</evidence>
<dbReference type="RefSeq" id="WP_246061160.1">
    <property type="nucleotide sequence ID" value="NZ_BAAAPR010000005.1"/>
</dbReference>
<name>A0A542E135_9MICO</name>
<protein>
    <recommendedName>
        <fullName evidence="4">Nitroreductase family protein</fullName>
    </recommendedName>
</protein>
<dbReference type="AlphaFoldDB" id="A0A542E135"/>
<evidence type="ECO:0000313" key="3">
    <source>
        <dbReference type="Proteomes" id="UP000317893"/>
    </source>
</evidence>
<dbReference type="PANTHER" id="PTHR23026">
    <property type="entry name" value="NADPH NITROREDUCTASE"/>
    <property type="match status" value="1"/>
</dbReference>
<feature type="region of interest" description="Disordered" evidence="1">
    <location>
        <begin position="217"/>
        <end position="240"/>
    </location>
</feature>